<dbReference type="OMA" id="GYPNLIW"/>
<dbReference type="EMBL" id="KV878679">
    <property type="protein sequence ID" value="OJJ77445.1"/>
    <property type="molecule type" value="Genomic_DNA"/>
</dbReference>
<dbReference type="SUPFAM" id="SSF56601">
    <property type="entry name" value="beta-lactamase/transpeptidase-like"/>
    <property type="match status" value="1"/>
</dbReference>
<organism evidence="4 5">
    <name type="scientific">Aspergillus brasiliensis (strain CBS 101740 / IMI 381727 / IBT 21946)</name>
    <dbReference type="NCBI Taxonomy" id="767769"/>
    <lineage>
        <taxon>Eukaryota</taxon>
        <taxon>Fungi</taxon>
        <taxon>Dikarya</taxon>
        <taxon>Ascomycota</taxon>
        <taxon>Pezizomycotina</taxon>
        <taxon>Eurotiomycetes</taxon>
        <taxon>Eurotiomycetidae</taxon>
        <taxon>Eurotiales</taxon>
        <taxon>Aspergillaceae</taxon>
        <taxon>Aspergillus</taxon>
        <taxon>Aspergillus subgen. Circumdati</taxon>
    </lineage>
</organism>
<sequence length="380" mass="42389">MFRNSDSRKPLEDLEKAFDTSLEDGTWPGVVVAATNKSGSFYYAKAFGNDDGTSDGRPLAMSSIMTLASMSKLLTTIAALQLVEKRLVDLETDVSSLIPTLASQGILHGWDAAGQPRIQSRKNAINLRNLLTHTSGAGYNMSNPDLARFTAYEGRNINCGIDWVGQLVERLAGQTLETYMQRHIWEPLGIERMSFWPASISGGNRKVRISVRDEASGRFTVLKQLFLTEGVTDCFGGQGIYASVEEFLKVLHSILSDDGKLLMSKSIAMMFQSHLLPASRESLQQHVKKSDPESSFIGIFDNNRLYDWGLGGMLTVENEPSGRQKNTLFWSGKPNLFWFIDRESDLCGVLGTQFLPPGDRKVARMIEIFQKKIYEARRNL</sequence>
<feature type="domain" description="Beta-lactamase-related" evidence="3">
    <location>
        <begin position="15"/>
        <end position="363"/>
    </location>
</feature>
<dbReference type="GO" id="GO:0016787">
    <property type="term" value="F:hydrolase activity"/>
    <property type="evidence" value="ECO:0007669"/>
    <property type="project" value="UniProtKB-KW"/>
</dbReference>
<accession>A0A1L9V0F8</accession>
<evidence type="ECO:0000256" key="2">
    <source>
        <dbReference type="ARBA" id="ARBA00022801"/>
    </source>
</evidence>
<dbReference type="Pfam" id="PF00144">
    <property type="entry name" value="Beta-lactamase"/>
    <property type="match status" value="1"/>
</dbReference>
<evidence type="ECO:0000259" key="3">
    <source>
        <dbReference type="Pfam" id="PF00144"/>
    </source>
</evidence>
<dbReference type="Proteomes" id="UP000184499">
    <property type="component" value="Unassembled WGS sequence"/>
</dbReference>
<keyword evidence="5" id="KW-1185">Reference proteome</keyword>
<reference evidence="5" key="1">
    <citation type="journal article" date="2017" name="Genome Biol.">
        <title>Comparative genomics reveals high biological diversity and specific adaptations in the industrially and medically important fungal genus Aspergillus.</title>
        <authorList>
            <person name="de Vries R.P."/>
            <person name="Riley R."/>
            <person name="Wiebenga A."/>
            <person name="Aguilar-Osorio G."/>
            <person name="Amillis S."/>
            <person name="Uchima C.A."/>
            <person name="Anderluh G."/>
            <person name="Asadollahi M."/>
            <person name="Askin M."/>
            <person name="Barry K."/>
            <person name="Battaglia E."/>
            <person name="Bayram O."/>
            <person name="Benocci T."/>
            <person name="Braus-Stromeyer S.A."/>
            <person name="Caldana C."/>
            <person name="Canovas D."/>
            <person name="Cerqueira G.C."/>
            <person name="Chen F."/>
            <person name="Chen W."/>
            <person name="Choi C."/>
            <person name="Clum A."/>
            <person name="Dos Santos R.A."/>
            <person name="Damasio A.R."/>
            <person name="Diallinas G."/>
            <person name="Emri T."/>
            <person name="Fekete E."/>
            <person name="Flipphi M."/>
            <person name="Freyberg S."/>
            <person name="Gallo A."/>
            <person name="Gournas C."/>
            <person name="Habgood R."/>
            <person name="Hainaut M."/>
            <person name="Harispe M.L."/>
            <person name="Henrissat B."/>
            <person name="Hilden K.S."/>
            <person name="Hope R."/>
            <person name="Hossain A."/>
            <person name="Karabika E."/>
            <person name="Karaffa L."/>
            <person name="Karanyi Z."/>
            <person name="Krasevec N."/>
            <person name="Kuo A."/>
            <person name="Kusch H."/>
            <person name="LaButti K."/>
            <person name="Lagendijk E.L."/>
            <person name="Lapidus A."/>
            <person name="Levasseur A."/>
            <person name="Lindquist E."/>
            <person name="Lipzen A."/>
            <person name="Logrieco A.F."/>
            <person name="MacCabe A."/>
            <person name="Maekelae M.R."/>
            <person name="Malavazi I."/>
            <person name="Melin P."/>
            <person name="Meyer V."/>
            <person name="Mielnichuk N."/>
            <person name="Miskei M."/>
            <person name="Molnar A.P."/>
            <person name="Mule G."/>
            <person name="Ngan C.Y."/>
            <person name="Orejas M."/>
            <person name="Orosz E."/>
            <person name="Ouedraogo J.P."/>
            <person name="Overkamp K.M."/>
            <person name="Park H.-S."/>
            <person name="Perrone G."/>
            <person name="Piumi F."/>
            <person name="Punt P.J."/>
            <person name="Ram A.F."/>
            <person name="Ramon A."/>
            <person name="Rauscher S."/>
            <person name="Record E."/>
            <person name="Riano-Pachon D.M."/>
            <person name="Robert V."/>
            <person name="Roehrig J."/>
            <person name="Ruller R."/>
            <person name="Salamov A."/>
            <person name="Salih N.S."/>
            <person name="Samson R.A."/>
            <person name="Sandor E."/>
            <person name="Sanguinetti M."/>
            <person name="Schuetze T."/>
            <person name="Sepcic K."/>
            <person name="Shelest E."/>
            <person name="Sherlock G."/>
            <person name="Sophianopoulou V."/>
            <person name="Squina F.M."/>
            <person name="Sun H."/>
            <person name="Susca A."/>
            <person name="Todd R.B."/>
            <person name="Tsang A."/>
            <person name="Unkles S.E."/>
            <person name="van de Wiele N."/>
            <person name="van Rossen-Uffink D."/>
            <person name="Oliveira J.V."/>
            <person name="Vesth T.C."/>
            <person name="Visser J."/>
            <person name="Yu J.-H."/>
            <person name="Zhou M."/>
            <person name="Andersen M.R."/>
            <person name="Archer D.B."/>
            <person name="Baker S.E."/>
            <person name="Benoit I."/>
            <person name="Brakhage A.A."/>
            <person name="Braus G.H."/>
            <person name="Fischer R."/>
            <person name="Frisvad J.C."/>
            <person name="Goldman G.H."/>
            <person name="Houbraken J."/>
            <person name="Oakley B."/>
            <person name="Pocsi I."/>
            <person name="Scazzocchio C."/>
            <person name="Seiboth B."/>
            <person name="vanKuyk P.A."/>
            <person name="Wortman J."/>
            <person name="Dyer P.S."/>
            <person name="Grigoriev I.V."/>
        </authorList>
    </citation>
    <scope>NUCLEOTIDE SEQUENCE [LARGE SCALE GENOMIC DNA]</scope>
    <source>
        <strain evidence="5">CBS 101740 / IMI 381727 / IBT 21946</strain>
    </source>
</reference>
<evidence type="ECO:0000256" key="1">
    <source>
        <dbReference type="ARBA" id="ARBA00009009"/>
    </source>
</evidence>
<protein>
    <recommendedName>
        <fullName evidence="3">Beta-lactamase-related domain-containing protein</fullName>
    </recommendedName>
</protein>
<dbReference type="InterPro" id="IPR050789">
    <property type="entry name" value="Diverse_Enzym_Activities"/>
</dbReference>
<proteinExistence type="inferred from homology"/>
<dbReference type="VEuPathDB" id="FungiDB:ASPBRDRAFT_50325"/>
<evidence type="ECO:0000313" key="5">
    <source>
        <dbReference type="Proteomes" id="UP000184499"/>
    </source>
</evidence>
<keyword evidence="2" id="KW-0378">Hydrolase</keyword>
<dbReference type="STRING" id="767769.A0A1L9V0F8"/>
<dbReference type="Gene3D" id="3.40.710.10">
    <property type="entry name" value="DD-peptidase/beta-lactamase superfamily"/>
    <property type="match status" value="1"/>
</dbReference>
<name>A0A1L9V0F8_ASPBC</name>
<gene>
    <name evidence="4" type="ORF">ASPBRDRAFT_50325</name>
</gene>
<dbReference type="PANTHER" id="PTHR43283:SF17">
    <property type="entry name" value="(LOVD), PUTATIVE (AFU_ORTHOLOGUE AFUA_5G00920)-RELATED"/>
    <property type="match status" value="1"/>
</dbReference>
<dbReference type="OrthoDB" id="428260at2759"/>
<comment type="similarity">
    <text evidence="1">Belongs to the class-A beta-lactamase family.</text>
</comment>
<dbReference type="PANTHER" id="PTHR43283">
    <property type="entry name" value="BETA-LACTAMASE-RELATED"/>
    <property type="match status" value="1"/>
</dbReference>
<evidence type="ECO:0000313" key="4">
    <source>
        <dbReference type="EMBL" id="OJJ77445.1"/>
    </source>
</evidence>
<dbReference type="InterPro" id="IPR001466">
    <property type="entry name" value="Beta-lactam-related"/>
</dbReference>
<dbReference type="RefSeq" id="XP_067484692.1">
    <property type="nucleotide sequence ID" value="XM_067626520.1"/>
</dbReference>
<dbReference type="InterPro" id="IPR012338">
    <property type="entry name" value="Beta-lactam/transpept-like"/>
</dbReference>
<dbReference type="AlphaFoldDB" id="A0A1L9V0F8"/>
<dbReference type="GeneID" id="93579008"/>